<feature type="modified residue" description="4-aspartylphosphate" evidence="5">
    <location>
        <position position="549"/>
    </location>
</feature>
<dbReference type="InterPro" id="IPR005467">
    <property type="entry name" value="His_kinase_dom"/>
</dbReference>
<keyword evidence="6" id="KW-0812">Transmembrane</keyword>
<comment type="catalytic activity">
    <reaction evidence="1">
        <text>ATP + protein L-histidine = ADP + protein N-phospho-L-histidine.</text>
        <dbReference type="EC" id="2.7.13.3"/>
    </reaction>
</comment>
<dbReference type="InterPro" id="IPR003661">
    <property type="entry name" value="HisK_dim/P_dom"/>
</dbReference>
<dbReference type="SMART" id="SM00448">
    <property type="entry name" value="REC"/>
    <property type="match status" value="1"/>
</dbReference>
<dbReference type="SUPFAM" id="SSF47384">
    <property type="entry name" value="Homodimeric domain of signal transducing histidine kinase"/>
    <property type="match status" value="1"/>
</dbReference>
<dbReference type="Gene3D" id="3.30.565.10">
    <property type="entry name" value="Histidine kinase-like ATPase, C-terminal domain"/>
    <property type="match status" value="1"/>
</dbReference>
<dbReference type="InterPro" id="IPR036097">
    <property type="entry name" value="HisK_dim/P_sf"/>
</dbReference>
<dbReference type="Pfam" id="PF02518">
    <property type="entry name" value="HATPase_c"/>
    <property type="match status" value="1"/>
</dbReference>
<feature type="domain" description="Response regulatory" evidence="8">
    <location>
        <begin position="500"/>
        <end position="615"/>
    </location>
</feature>
<dbReference type="InterPro" id="IPR001789">
    <property type="entry name" value="Sig_transdc_resp-reg_receiver"/>
</dbReference>
<dbReference type="SUPFAM" id="SSF55874">
    <property type="entry name" value="ATPase domain of HSP90 chaperone/DNA topoisomerase II/histidine kinase"/>
    <property type="match status" value="1"/>
</dbReference>
<sequence>MPHRPSTFRYRVYNGLLLLAVVVVMGTSLMSLRATSELQASVERASTSQQVLEQIHHFWGLLGDSESHGLRFTITGNEQYLTEFRHTVLEMDAALDELQVLTVDDPRQYALVGTLRRLHRERTEYGGVTQQLRLRALRGDAAAGAEVEARIRSGRGARFLIEMKEARDELVRDENARLAERNASRNQMIQQNWATVLVANCLALVAGLVGYSSTRRLQRRAQEAYRAELQAEQARRSSHDKSVFLASMSHEIRTPMNAIFGFANLLADSVTDPTQAEHVAAIRKSGQALLSLINDVLDLSKMEAGKLELREEPTDIREIVDQILTMFRQNASARGIDLRAEFEGPVDRPLLVDPVRLRQVLINLVSNAVKYTERGSVTVRIVCVPRNGVSAGGDESECDLRAEVVDTGTGIPAHQLGVIFEPFEQGDSPDGKSREGTGLGLSIARRLAALMGGSLHAESTLGSGSRFVLDAPGRRICADPVTQQPTSGPAIDFDRLPPLDVLVVDDVAWNRDLVSAYLRGSHHRVRQAEDGQFAVDEVRRARPDVVLMDLRMPRMSGEQALLQIKSDPESALVPVIAVTASSMSNDENWLRNRFDGYVRKPFSRADLFTALAAHFDAAPAPGTSPAVAEAPEPLSPLPGRPDPKALAALQRLYADEVPSLRAHLRMREAGALAERLARLAADLDWPRLQAHAGELAAAVEAFDVPAIRKLLDDCPMPENPTDE</sequence>
<evidence type="ECO:0000256" key="4">
    <source>
        <dbReference type="ARBA" id="ARBA00023012"/>
    </source>
</evidence>
<keyword evidence="4" id="KW-0902">Two-component regulatory system</keyword>
<dbReference type="EMBL" id="AWXU01000035">
    <property type="protein sequence ID" value="KFN49438.1"/>
    <property type="molecule type" value="Genomic_DNA"/>
</dbReference>
<dbReference type="PANTHER" id="PTHR45339">
    <property type="entry name" value="HYBRID SIGNAL TRANSDUCTION HISTIDINE KINASE J"/>
    <property type="match status" value="1"/>
</dbReference>
<dbReference type="Proteomes" id="UP000029391">
    <property type="component" value="Unassembled WGS sequence"/>
</dbReference>
<evidence type="ECO:0000313" key="9">
    <source>
        <dbReference type="EMBL" id="KFN49438.1"/>
    </source>
</evidence>
<dbReference type="InterPro" id="IPR007891">
    <property type="entry name" value="CHASE3"/>
</dbReference>
<gene>
    <name evidence="9" type="ORF">P873_10720</name>
</gene>
<dbReference type="eggNOG" id="COG0642">
    <property type="taxonomic scope" value="Bacteria"/>
</dbReference>
<dbReference type="Pfam" id="PF05227">
    <property type="entry name" value="CHASE3"/>
    <property type="match status" value="1"/>
</dbReference>
<dbReference type="SMART" id="SM00387">
    <property type="entry name" value="HATPase_c"/>
    <property type="match status" value="1"/>
</dbReference>
<evidence type="ECO:0000256" key="6">
    <source>
        <dbReference type="SAM" id="Phobius"/>
    </source>
</evidence>
<dbReference type="InterPro" id="IPR004358">
    <property type="entry name" value="Sig_transdc_His_kin-like_C"/>
</dbReference>
<dbReference type="EC" id="2.7.13.3" evidence="2"/>
<evidence type="ECO:0000256" key="5">
    <source>
        <dbReference type="PROSITE-ProRule" id="PRU00169"/>
    </source>
</evidence>
<evidence type="ECO:0000256" key="3">
    <source>
        <dbReference type="ARBA" id="ARBA00022553"/>
    </source>
</evidence>
<feature type="transmembrane region" description="Helical" evidence="6">
    <location>
        <begin position="12"/>
        <end position="32"/>
    </location>
</feature>
<dbReference type="InterPro" id="IPR003594">
    <property type="entry name" value="HATPase_dom"/>
</dbReference>
<dbReference type="Gene3D" id="1.10.287.130">
    <property type="match status" value="1"/>
</dbReference>
<keyword evidence="10" id="KW-1185">Reference proteome</keyword>
<organism evidence="9 10">
    <name type="scientific">Arenimonas composti TR7-09 = DSM 18010</name>
    <dbReference type="NCBI Taxonomy" id="1121013"/>
    <lineage>
        <taxon>Bacteria</taxon>
        <taxon>Pseudomonadati</taxon>
        <taxon>Pseudomonadota</taxon>
        <taxon>Gammaproteobacteria</taxon>
        <taxon>Lysobacterales</taxon>
        <taxon>Lysobacteraceae</taxon>
        <taxon>Arenimonas</taxon>
    </lineage>
</organism>
<comment type="caution">
    <text evidence="9">The sequence shown here is derived from an EMBL/GenBank/DDBJ whole genome shotgun (WGS) entry which is preliminary data.</text>
</comment>
<protein>
    <recommendedName>
        <fullName evidence="2">histidine kinase</fullName>
        <ecNumber evidence="2">2.7.13.3</ecNumber>
    </recommendedName>
</protein>
<dbReference type="InterPro" id="IPR036890">
    <property type="entry name" value="HATPase_C_sf"/>
</dbReference>
<dbReference type="SMART" id="SM00388">
    <property type="entry name" value="HisKA"/>
    <property type="match status" value="1"/>
</dbReference>
<dbReference type="RefSeq" id="WP_026816399.1">
    <property type="nucleotide sequence ID" value="NZ_AUFF01000002.1"/>
</dbReference>
<dbReference type="Pfam" id="PF00072">
    <property type="entry name" value="Response_reg"/>
    <property type="match status" value="1"/>
</dbReference>
<evidence type="ECO:0000313" key="10">
    <source>
        <dbReference type="Proteomes" id="UP000029391"/>
    </source>
</evidence>
<dbReference type="PROSITE" id="PS50110">
    <property type="entry name" value="RESPONSE_REGULATORY"/>
    <property type="match status" value="1"/>
</dbReference>
<dbReference type="PANTHER" id="PTHR45339:SF1">
    <property type="entry name" value="HYBRID SIGNAL TRANSDUCTION HISTIDINE KINASE J"/>
    <property type="match status" value="1"/>
</dbReference>
<keyword evidence="3 5" id="KW-0597">Phosphoprotein</keyword>
<dbReference type="Gene3D" id="3.40.50.2300">
    <property type="match status" value="1"/>
</dbReference>
<evidence type="ECO:0000256" key="1">
    <source>
        <dbReference type="ARBA" id="ARBA00000085"/>
    </source>
</evidence>
<dbReference type="InterPro" id="IPR011006">
    <property type="entry name" value="CheY-like_superfamily"/>
</dbReference>
<accession>A0A091B9Z6</accession>
<dbReference type="CDD" id="cd19410">
    <property type="entry name" value="HK9-like_sensor"/>
    <property type="match status" value="1"/>
</dbReference>
<dbReference type="STRING" id="1121013.GCA_000426365_00980"/>
<evidence type="ECO:0000256" key="2">
    <source>
        <dbReference type="ARBA" id="ARBA00012438"/>
    </source>
</evidence>
<dbReference type="CDD" id="cd16922">
    <property type="entry name" value="HATPase_EvgS-ArcB-TorS-like"/>
    <property type="match status" value="1"/>
</dbReference>
<evidence type="ECO:0000259" key="8">
    <source>
        <dbReference type="PROSITE" id="PS50110"/>
    </source>
</evidence>
<dbReference type="GO" id="GO:0000155">
    <property type="term" value="F:phosphorelay sensor kinase activity"/>
    <property type="evidence" value="ECO:0007669"/>
    <property type="project" value="InterPro"/>
</dbReference>
<dbReference type="FunFam" id="3.30.565.10:FF:000010">
    <property type="entry name" value="Sensor histidine kinase RcsC"/>
    <property type="match status" value="1"/>
</dbReference>
<keyword evidence="6" id="KW-0472">Membrane</keyword>
<keyword evidence="6" id="KW-1133">Transmembrane helix</keyword>
<dbReference type="PRINTS" id="PR00344">
    <property type="entry name" value="BCTRLSENSOR"/>
</dbReference>
<feature type="domain" description="Histidine kinase" evidence="7">
    <location>
        <begin position="247"/>
        <end position="475"/>
    </location>
</feature>
<reference evidence="9 10" key="1">
    <citation type="submission" date="2013-09" db="EMBL/GenBank/DDBJ databases">
        <title>Genome sequencing of Arenimonas composti.</title>
        <authorList>
            <person name="Chen F."/>
            <person name="Wang G."/>
        </authorList>
    </citation>
    <scope>NUCLEOTIDE SEQUENCE [LARGE SCALE GENOMIC DNA]</scope>
    <source>
        <strain evidence="9 10">TR7-09</strain>
    </source>
</reference>
<dbReference type="AlphaFoldDB" id="A0A091B9Z6"/>
<dbReference type="Pfam" id="PF00512">
    <property type="entry name" value="HisKA"/>
    <property type="match status" value="1"/>
</dbReference>
<dbReference type="PROSITE" id="PS50109">
    <property type="entry name" value="HIS_KIN"/>
    <property type="match status" value="1"/>
</dbReference>
<dbReference type="OrthoDB" id="9797243at2"/>
<proteinExistence type="predicted"/>
<evidence type="ECO:0000259" key="7">
    <source>
        <dbReference type="PROSITE" id="PS50109"/>
    </source>
</evidence>
<name>A0A091B9Z6_9GAMM</name>
<dbReference type="CDD" id="cd00082">
    <property type="entry name" value="HisKA"/>
    <property type="match status" value="1"/>
</dbReference>
<dbReference type="SUPFAM" id="SSF52172">
    <property type="entry name" value="CheY-like"/>
    <property type="match status" value="1"/>
</dbReference>